<organism evidence="11 12">
    <name type="scientific">Ceratitis capitata</name>
    <name type="common">Mediterranean fruit fly</name>
    <name type="synonym">Tephritis capitata</name>
    <dbReference type="NCBI Taxonomy" id="7213"/>
    <lineage>
        <taxon>Eukaryota</taxon>
        <taxon>Metazoa</taxon>
        <taxon>Ecdysozoa</taxon>
        <taxon>Arthropoda</taxon>
        <taxon>Hexapoda</taxon>
        <taxon>Insecta</taxon>
        <taxon>Pterygota</taxon>
        <taxon>Neoptera</taxon>
        <taxon>Endopterygota</taxon>
        <taxon>Diptera</taxon>
        <taxon>Brachycera</taxon>
        <taxon>Muscomorpha</taxon>
        <taxon>Tephritoidea</taxon>
        <taxon>Tephritidae</taxon>
        <taxon>Ceratitis</taxon>
        <taxon>Ceratitis</taxon>
    </lineage>
</organism>
<dbReference type="GO" id="GO:0000786">
    <property type="term" value="C:nucleosome"/>
    <property type="evidence" value="ECO:0007669"/>
    <property type="project" value="UniProtKB-KW"/>
</dbReference>
<dbReference type="AlphaFoldDB" id="A0A811UUW4"/>
<evidence type="ECO:0000256" key="6">
    <source>
        <dbReference type="ARBA" id="ARBA00022454"/>
    </source>
</evidence>
<dbReference type="GO" id="GO:0005634">
    <property type="term" value="C:nucleus"/>
    <property type="evidence" value="ECO:0007669"/>
    <property type="project" value="UniProtKB-SubCell"/>
</dbReference>
<evidence type="ECO:0000256" key="7">
    <source>
        <dbReference type="ARBA" id="ARBA00023125"/>
    </source>
</evidence>
<proteinExistence type="inferred from homology"/>
<dbReference type="InterPro" id="IPR001951">
    <property type="entry name" value="Histone_H4"/>
</dbReference>
<evidence type="ECO:0000256" key="9">
    <source>
        <dbReference type="ARBA" id="ARBA00023269"/>
    </source>
</evidence>
<evidence type="ECO:0000256" key="1">
    <source>
        <dbReference type="ARBA" id="ARBA00002001"/>
    </source>
</evidence>
<dbReference type="EMBL" id="CAJHJT010000023">
    <property type="protein sequence ID" value="CAD7001517.1"/>
    <property type="molecule type" value="Genomic_DNA"/>
</dbReference>
<dbReference type="GO" id="GO:0030527">
    <property type="term" value="F:structural constituent of chromatin"/>
    <property type="evidence" value="ECO:0007669"/>
    <property type="project" value="InterPro"/>
</dbReference>
<evidence type="ECO:0000256" key="5">
    <source>
        <dbReference type="ARBA" id="ARBA00020836"/>
    </source>
</evidence>
<name>A0A811UUW4_CERCA</name>
<keyword evidence="6" id="KW-0158">Chromosome</keyword>
<feature type="compositionally biased region" description="Basic and acidic residues" evidence="10">
    <location>
        <begin position="142"/>
        <end position="174"/>
    </location>
</feature>
<dbReference type="PANTHER" id="PTHR10484">
    <property type="entry name" value="HISTONE H4"/>
    <property type="match status" value="1"/>
</dbReference>
<evidence type="ECO:0000256" key="8">
    <source>
        <dbReference type="ARBA" id="ARBA00023242"/>
    </source>
</evidence>
<evidence type="ECO:0000313" key="11">
    <source>
        <dbReference type="EMBL" id="CAD7001517.1"/>
    </source>
</evidence>
<comment type="caution">
    <text evidence="11">The sequence shown here is derived from an EMBL/GenBank/DDBJ whole genome shotgun (WGS) entry which is preliminary data.</text>
</comment>
<dbReference type="Proteomes" id="UP000606786">
    <property type="component" value="Unassembled WGS sequence"/>
</dbReference>
<feature type="non-terminal residue" evidence="11">
    <location>
        <position position="1"/>
    </location>
</feature>
<reference evidence="11" key="1">
    <citation type="submission" date="2020-11" db="EMBL/GenBank/DDBJ databases">
        <authorList>
            <person name="Whitehead M."/>
        </authorList>
    </citation>
    <scope>NUCLEOTIDE SEQUENCE</scope>
    <source>
        <strain evidence="11">EGII</strain>
    </source>
</reference>
<dbReference type="GO" id="GO:0003677">
    <property type="term" value="F:DNA binding"/>
    <property type="evidence" value="ECO:0007669"/>
    <property type="project" value="UniProtKB-KW"/>
</dbReference>
<sequence length="197" mass="22351">MLCDNIQGITKPAVRRLARPGGVKHMSGLTYEENRDVLKVFLGNAEHAKRKTVTAMDVAIENTTLYEEDHNVEEETALTLLSEEDRGLEQWLRETTDTEVQAAEPEVVDEIETGQPTTTPPGWRNFTNTDPLPTKLIAKMQGRVDQKPKNDRLSDSKREVSGTDKNFWSRHDNNHVPSRKLKGGVKAPRPQQQQQKR</sequence>
<dbReference type="InterPro" id="IPR009072">
    <property type="entry name" value="Histone-fold"/>
</dbReference>
<keyword evidence="7" id="KW-0238">DNA-binding</keyword>
<protein>
    <recommendedName>
        <fullName evidence="5">Histone H4</fullName>
    </recommendedName>
</protein>
<evidence type="ECO:0000256" key="10">
    <source>
        <dbReference type="SAM" id="MobiDB-lite"/>
    </source>
</evidence>
<feature type="region of interest" description="Disordered" evidence="10">
    <location>
        <begin position="111"/>
        <end position="197"/>
    </location>
</feature>
<dbReference type="SUPFAM" id="SSF47113">
    <property type="entry name" value="Histone-fold"/>
    <property type="match status" value="1"/>
</dbReference>
<dbReference type="GO" id="GO:0046982">
    <property type="term" value="F:protein heterodimerization activity"/>
    <property type="evidence" value="ECO:0007669"/>
    <property type="project" value="InterPro"/>
</dbReference>
<keyword evidence="9" id="KW-0544">Nucleosome core</keyword>
<dbReference type="OrthoDB" id="7970396at2759"/>
<evidence type="ECO:0000256" key="2">
    <source>
        <dbReference type="ARBA" id="ARBA00004123"/>
    </source>
</evidence>
<evidence type="ECO:0000256" key="4">
    <source>
        <dbReference type="ARBA" id="ARBA00006564"/>
    </source>
</evidence>
<comment type="function">
    <text evidence="1">Core component of nucleosome. Nucleosomes wrap and compact DNA into chromatin, limiting DNA accessibility to the cellular machineries which require DNA as a template. Histones thereby play a central role in transcription regulation, DNA repair, DNA replication and chromosomal stability. DNA accessibility is regulated via a complex set of post-translational modifications of histones, also called histone code, and nucleosome remodeling.</text>
</comment>
<evidence type="ECO:0000256" key="3">
    <source>
        <dbReference type="ARBA" id="ARBA00004286"/>
    </source>
</evidence>
<comment type="similarity">
    <text evidence="4">Belongs to the histone H4 family.</text>
</comment>
<comment type="subcellular location">
    <subcellularLocation>
        <location evidence="3">Chromosome</location>
    </subcellularLocation>
    <subcellularLocation>
        <location evidence="2">Nucleus</location>
    </subcellularLocation>
</comment>
<gene>
    <name evidence="11" type="ORF">CCAP1982_LOCUS10014</name>
</gene>
<dbReference type="CDD" id="cd22912">
    <property type="entry name" value="HFD_H4"/>
    <property type="match status" value="1"/>
</dbReference>
<dbReference type="SMART" id="SM00417">
    <property type="entry name" value="H4"/>
    <property type="match status" value="1"/>
</dbReference>
<evidence type="ECO:0000313" key="12">
    <source>
        <dbReference type="Proteomes" id="UP000606786"/>
    </source>
</evidence>
<accession>A0A811UUW4</accession>
<keyword evidence="12" id="KW-1185">Reference proteome</keyword>
<dbReference type="Gene3D" id="1.10.20.10">
    <property type="entry name" value="Histone, subunit A"/>
    <property type="match status" value="1"/>
</dbReference>
<keyword evidence="8" id="KW-0539">Nucleus</keyword>